<accession>A0A316W917</accession>
<reference evidence="3 4" key="1">
    <citation type="journal article" date="2018" name="Mol. Biol. Evol.">
        <title>Broad Genomic Sampling Reveals a Smut Pathogenic Ancestry of the Fungal Clade Ustilaginomycotina.</title>
        <authorList>
            <person name="Kijpornyongpan T."/>
            <person name="Mondo S.J."/>
            <person name="Barry K."/>
            <person name="Sandor L."/>
            <person name="Lee J."/>
            <person name="Lipzen A."/>
            <person name="Pangilinan J."/>
            <person name="LaButti K."/>
            <person name="Hainaut M."/>
            <person name="Henrissat B."/>
            <person name="Grigoriev I.V."/>
            <person name="Spatafora J.W."/>
            <person name="Aime M.C."/>
        </authorList>
    </citation>
    <scope>NUCLEOTIDE SEQUENCE [LARGE SCALE GENOMIC DNA]</scope>
    <source>
        <strain evidence="3 4">MCA 4658</strain>
    </source>
</reference>
<evidence type="ECO:0000256" key="1">
    <source>
        <dbReference type="SAM" id="MobiDB-lite"/>
    </source>
</evidence>
<feature type="compositionally biased region" description="Low complexity" evidence="1">
    <location>
        <begin position="494"/>
        <end position="513"/>
    </location>
</feature>
<dbReference type="PROSITE" id="PS50172">
    <property type="entry name" value="BRCT"/>
    <property type="match status" value="1"/>
</dbReference>
<dbReference type="SUPFAM" id="SSF52113">
    <property type="entry name" value="BRCT domain"/>
    <property type="match status" value="1"/>
</dbReference>
<feature type="region of interest" description="Disordered" evidence="1">
    <location>
        <begin position="472"/>
        <end position="550"/>
    </location>
</feature>
<dbReference type="STRING" id="1522189.A0A316W917"/>
<proteinExistence type="predicted"/>
<evidence type="ECO:0000313" key="3">
    <source>
        <dbReference type="EMBL" id="PWN44533.1"/>
    </source>
</evidence>
<feature type="region of interest" description="Disordered" evidence="1">
    <location>
        <begin position="410"/>
        <end position="457"/>
    </location>
</feature>
<feature type="compositionally biased region" description="Basic and acidic residues" evidence="1">
    <location>
        <begin position="626"/>
        <end position="643"/>
    </location>
</feature>
<evidence type="ECO:0000259" key="2">
    <source>
        <dbReference type="PROSITE" id="PS50172"/>
    </source>
</evidence>
<feature type="compositionally biased region" description="Basic and acidic residues" evidence="1">
    <location>
        <begin position="113"/>
        <end position="127"/>
    </location>
</feature>
<evidence type="ECO:0000313" key="4">
    <source>
        <dbReference type="Proteomes" id="UP000245783"/>
    </source>
</evidence>
<sequence length="831" mass="90498">MSQVPAQTPVRTTRAMAKVTGEVPHKPQWALRRSPTKPSTALRGAYGRSVTPSGRSDSPEDLCTNPMARLLERARRRSSLEASDGLGTSGQADSQVEDPRKQALRNSISRDSPPPRDEPLDAGRGETMDIVDPSLGAHRGPLTKTPEARHLRGSNSKSFAVDRVTDDIDRLSISPRKAPSSTARKLRDTHLDSQPGKSKADSLPPAARVPASRNPKSQDTTPVRASSPVKRSALRPTILSTKPKAFTLTSHQRAQSVSADSAGDVPAASRSRGRKSLYAEQGAQPLVKGEESDDELNIITKPSKSSRGASGRQVERTSSPSTRPILPRQQSEPDSPHDRRPLLPRSSSSPRLSAHDSREGSLQARRYNLAKSHGRITDDNDSPPPSSMEANHQSAHLSALWLAFSNSRQSVAMRADPQQTHPPRKQADRPGAIQVTSNRASSVDIRTPTRASESPSALAVLEASLERLAAAKRRTTGRAHSELFAPSKREMPETSAPSTLESSSPLSSPRSTLGDATSPLQNRGLSPIDGANGLVKPARRMPAATKEREAISQHVAEARHLRRRPSDPVRAAQAYFERALREERETLGAGGEEEEAVSAPSEEGLLAGKREAKQHRRKSAYTYVPAKRDSVEDAENMRQEKHQRPLLQLSDSHQSHPERHAMQLDLHLLDVRDQDGDDASGSWIEMLRGAGAKVTSRVPSMSSRSPSHIVYKSGRPATLHYFRACDDPKPLLVGVNWVLKCLQEARRVDEEPYLVEIGKEAVFRKRRISMAPRAAPGALLDDQSSRETSPEEVAALKDRRLALAHAPAVPSPLGAMAWRPDASTDGSEMAF</sequence>
<dbReference type="InterPro" id="IPR036420">
    <property type="entry name" value="BRCT_dom_sf"/>
</dbReference>
<feature type="region of interest" description="Disordered" evidence="1">
    <location>
        <begin position="811"/>
        <end position="831"/>
    </location>
</feature>
<feature type="compositionally biased region" description="Polar residues" evidence="1">
    <location>
        <begin position="316"/>
        <end position="332"/>
    </location>
</feature>
<protein>
    <recommendedName>
        <fullName evidence="2">BRCT domain-containing protein</fullName>
    </recommendedName>
</protein>
<feature type="compositionally biased region" description="Polar residues" evidence="1">
    <location>
        <begin position="1"/>
        <end position="11"/>
    </location>
</feature>
<dbReference type="GeneID" id="37037465"/>
<feature type="compositionally biased region" description="Low complexity" evidence="1">
    <location>
        <begin position="343"/>
        <end position="352"/>
    </location>
</feature>
<dbReference type="InParanoid" id="A0A316W917"/>
<feature type="domain" description="BRCT" evidence="2">
    <location>
        <begin position="685"/>
        <end position="755"/>
    </location>
</feature>
<dbReference type="Gene3D" id="3.40.50.10190">
    <property type="entry name" value="BRCT domain"/>
    <property type="match status" value="1"/>
</dbReference>
<feature type="compositionally biased region" description="Polar residues" evidence="1">
    <location>
        <begin position="214"/>
        <end position="224"/>
    </location>
</feature>
<keyword evidence="4" id="KW-1185">Reference proteome</keyword>
<gene>
    <name evidence="3" type="ORF">IE81DRAFT_339975</name>
</gene>
<feature type="region of interest" description="Disordered" evidence="1">
    <location>
        <begin position="587"/>
        <end position="643"/>
    </location>
</feature>
<name>A0A316W917_9BASI</name>
<dbReference type="EMBL" id="KZ819360">
    <property type="protein sequence ID" value="PWN44533.1"/>
    <property type="molecule type" value="Genomic_DNA"/>
</dbReference>
<dbReference type="AlphaFoldDB" id="A0A316W917"/>
<feature type="compositionally biased region" description="Polar residues" evidence="1">
    <location>
        <begin position="247"/>
        <end position="259"/>
    </location>
</feature>
<dbReference type="RefSeq" id="XP_025371693.1">
    <property type="nucleotide sequence ID" value="XM_025515595.1"/>
</dbReference>
<feature type="region of interest" description="Disordered" evidence="1">
    <location>
        <begin position="1"/>
        <end position="395"/>
    </location>
</feature>
<dbReference type="Proteomes" id="UP000245783">
    <property type="component" value="Unassembled WGS sequence"/>
</dbReference>
<feature type="compositionally biased region" description="Polar residues" evidence="1">
    <location>
        <begin position="514"/>
        <end position="524"/>
    </location>
</feature>
<organism evidence="3 4">
    <name type="scientific">Ceraceosorus guamensis</name>
    <dbReference type="NCBI Taxonomy" id="1522189"/>
    <lineage>
        <taxon>Eukaryota</taxon>
        <taxon>Fungi</taxon>
        <taxon>Dikarya</taxon>
        <taxon>Basidiomycota</taxon>
        <taxon>Ustilaginomycotina</taxon>
        <taxon>Exobasidiomycetes</taxon>
        <taxon>Ceraceosorales</taxon>
        <taxon>Ceraceosoraceae</taxon>
        <taxon>Ceraceosorus</taxon>
    </lineage>
</organism>
<dbReference type="OrthoDB" id="2384350at2759"/>
<dbReference type="InterPro" id="IPR001357">
    <property type="entry name" value="BRCT_dom"/>
</dbReference>